<dbReference type="RefSeq" id="WP_198443244.1">
    <property type="nucleotide sequence ID" value="NZ_CBCSHE010000018.1"/>
</dbReference>
<proteinExistence type="predicted"/>
<evidence type="ECO:0000256" key="1">
    <source>
        <dbReference type="SAM" id="SignalP"/>
    </source>
</evidence>
<feature type="domain" description="BIG2" evidence="2">
    <location>
        <begin position="916"/>
        <end position="1001"/>
    </location>
</feature>
<feature type="chain" id="PRO_5032318736" description="BIG2 domain-containing protein" evidence="1">
    <location>
        <begin position="23"/>
        <end position="1945"/>
    </location>
</feature>
<reference evidence="3 4" key="1">
    <citation type="submission" date="2020-11" db="EMBL/GenBank/DDBJ databases">
        <title>Treponema Peruensis nv. sp., first commensal Treponema isolated from human feces.</title>
        <authorList>
            <person name="Belkhou C."/>
            <person name="Raes J."/>
        </authorList>
    </citation>
    <scope>NUCLEOTIDE SEQUENCE [LARGE SCALE GENOMIC DNA]</scope>
    <source>
        <strain evidence="3 4">RCC2812</strain>
    </source>
</reference>
<dbReference type="PROSITE" id="PS51257">
    <property type="entry name" value="PROKAR_LIPOPROTEIN"/>
    <property type="match status" value="1"/>
</dbReference>
<accession>A0A7T3RET3</accession>
<feature type="signal peptide" evidence="1">
    <location>
        <begin position="1"/>
        <end position="22"/>
    </location>
</feature>
<feature type="domain" description="BIG2" evidence="2">
    <location>
        <begin position="118"/>
        <end position="199"/>
    </location>
</feature>
<evidence type="ECO:0000259" key="2">
    <source>
        <dbReference type="SMART" id="SM00635"/>
    </source>
</evidence>
<organism evidence="3 4">
    <name type="scientific">Treponema peruense</name>
    <dbReference type="NCBI Taxonomy" id="2787628"/>
    <lineage>
        <taxon>Bacteria</taxon>
        <taxon>Pseudomonadati</taxon>
        <taxon>Spirochaetota</taxon>
        <taxon>Spirochaetia</taxon>
        <taxon>Spirochaetales</taxon>
        <taxon>Treponemataceae</taxon>
        <taxon>Treponema</taxon>
    </lineage>
</organism>
<evidence type="ECO:0000313" key="4">
    <source>
        <dbReference type="Proteomes" id="UP000595224"/>
    </source>
</evidence>
<sequence length="1945" mass="211980">MKRFFNGIFLLLLLSLTGCSFIASFTEEPEENITLSFDKNKTSLSMGAMEVINVKASEKQNSASISWSYDDSVIFAKTDNYSAVITGLKPGSTTLTARCGSNSASCIITVSADSYAVTVTNPYVYASSDFVSVKPNETVKISAALFGGTVADINGFSWSIDKTSVASLSTEGNYCWITGMNDGIAKVTVKHNKAAYGYSVLVNCSSDGTNQCYITTTENIITINLSEDNTASFAIDLMNPLVSDYASGFTYSVVDSLGNEMSSKPVVVSGAGSLNVSLTAYSVGECYVRCKHPSAIYDLDVLVRVIENAETAYIEPSQTLVTVSDDIYQNISLSLLNYAGHVNPASYSWSFSENASEYIDYSIYNGEDDDTGDNINIKGKKTGTVKITVSYPGVPSRNIIVLVRNIDSEASDATYYISTSQNYIRMKEGDSPQQINISLKNASSDEISNLKWTITNDAADGSREKVINWKSGNGTAVHKFASRSVIANNSSAYAVIEPLKEGMAYIDISHPKAMYSTRITVVVTKENTVVEKKSVLNLTSSPVLNIKNGESSEIDVSFSGDGEMSEIVWQSEGVATVSGNANHAVVTAPQSGSGGSRSIITVTHPYATYPVKYTVVCYDNESDFEQYAVKTIYSYSTNETINTDSQTTLHLETSGFTSVPQITWNITQGSSCVSLSTENQNKDAVVNGLKPGKAVIKASVSGCDDVTFVVTVVAAGVLNQDADCYLSTSSNVLYFEDINKSKSLSVDLFNISSTEYSKLNWTLSNSNYEITYNGNQATVTSMTSEGSAVLTISHPLSQNILTVNLRTGNQFEYKNEDFCYITTNQDVFELYSGQEEVTLVATLNHTEESDDAAVPQGFSFECEDNTVASISYVNYSNTCYIKPLKNGTTKIFVRHSESDFEKEVVVIVNNAPNDSTIPYLTTTNNVITVVQGEYATATVTLMNSNTVDNSAWHWTSLDSRICDVIANNGTSAMLSANSPGTAEIKVTHKDCPYSLKLIVTVFDSSVIVSRPYISTSANIITLQKGMSTTLTAEMIGGNTASDSNYFRFVGSSSSMILVNSVSGSCYIKALNKGMAYVTVYNSRYSESYSKTVLVVIEDKIEDGVYIKPSTNIIKIKPSETTLTTVSAELVNGEVTDGKDFIWWADDYNLIGITPVAEQCSIMPTGKTGTTKLHIKHAKSSKQVDILVMISNYDTFAFSQKSANITAEKLYFYPLQIPSVDGDFEVHYSSSNEDVCLIQGSNAVAWVCGRSYGTASLTANMTSSDGTVLATTEMLVSVTEVDPAVPVISLGNSILTVEAGTSRVISATITGEGIEATEKFNLKWSVKNKDKGISLMDETPDKTAYGSDCYVTFNYGGEFVLSCTHEATGANADIYFIVEEKGEIGIELNSNLETMFKDDGSISLTATLTNATEADYKNITWSAVKVGGQNIVAVSKAKGAICTVTPKNVGQTTVIAKLPNGNTASCIVIVKANTEVTMDVGSIHVIPGYTEVINYRTNPENATINWYTQMTTGASSLSGNITNYFSIEDDTAKRQLRITGLLDYPNGAAGTITASMVGASAANLPTVKVYVEYDVEVKLQDLEGNNLTVVQNTEPDTKNVKKFNIIYYPTDLTIDIKKDSKIIASIPNEGNKPHTTTPIPEVTVGDVSKEIITEEGFEKCKMTVTLVPHTECSFDLSVSGTLPSDEHGVYAETKTFYYTAYYEKGYDIELINMTQNGAFTQPMYDSEGKLTKLVIGDGEEAVFYLKIKNENAAGKILNIKSEHYVPDSGSTGGRKDIYMNNNSYVRPGTSRLDKAKNLFEGIENNENIYKISANNLPPSKGLVYLTSEADVIPNATVYHLGHGWDYYKDLPQEVTGDNWSTYRNNNNYSNDFIRNLKNKGVDYWLVSKEIVVNNAYSFLHPGKSRFSSKWDEGVSKQKISKFLHYEYKFKGWVDLKLSYNQKLWIA</sequence>
<protein>
    <recommendedName>
        <fullName evidence="2">BIG2 domain-containing protein</fullName>
    </recommendedName>
</protein>
<dbReference type="InterPro" id="IPR003343">
    <property type="entry name" value="Big_2"/>
</dbReference>
<dbReference type="Proteomes" id="UP000595224">
    <property type="component" value="Chromosome"/>
</dbReference>
<dbReference type="KEGG" id="tper:IWA51_03545"/>
<feature type="domain" description="BIG2" evidence="2">
    <location>
        <begin position="31"/>
        <end position="109"/>
    </location>
</feature>
<name>A0A7T3RET3_9SPIR</name>
<dbReference type="SMART" id="SM00635">
    <property type="entry name" value="BID_2"/>
    <property type="match status" value="3"/>
</dbReference>
<evidence type="ECO:0000313" key="3">
    <source>
        <dbReference type="EMBL" id="QQA01698.1"/>
    </source>
</evidence>
<keyword evidence="1" id="KW-0732">Signal</keyword>
<gene>
    <name evidence="3" type="ORF">IWA51_03545</name>
</gene>
<keyword evidence="4" id="KW-1185">Reference proteome</keyword>
<dbReference type="Gene3D" id="2.60.40.1080">
    <property type="match status" value="4"/>
</dbReference>
<dbReference type="EMBL" id="CP064936">
    <property type="protein sequence ID" value="QQA01698.1"/>
    <property type="molecule type" value="Genomic_DNA"/>
</dbReference>